<organism evidence="1 2">
    <name type="scientific">Steinernema glaseri</name>
    <dbReference type="NCBI Taxonomy" id="37863"/>
    <lineage>
        <taxon>Eukaryota</taxon>
        <taxon>Metazoa</taxon>
        <taxon>Ecdysozoa</taxon>
        <taxon>Nematoda</taxon>
        <taxon>Chromadorea</taxon>
        <taxon>Rhabditida</taxon>
        <taxon>Tylenchina</taxon>
        <taxon>Panagrolaimomorpha</taxon>
        <taxon>Strongyloidoidea</taxon>
        <taxon>Steinernematidae</taxon>
        <taxon>Steinernema</taxon>
    </lineage>
</organism>
<dbReference type="AlphaFoldDB" id="A0A1I7ZZI9"/>
<evidence type="ECO:0000313" key="2">
    <source>
        <dbReference type="WBParaSite" id="L893_g31482.t1"/>
    </source>
</evidence>
<protein>
    <submittedName>
        <fullName evidence="2">SCP domain-containing protein</fullName>
    </submittedName>
</protein>
<name>A0A1I7ZZI9_9BILA</name>
<accession>A0A1I7ZZI9</accession>
<dbReference type="WBParaSite" id="L893_g31482.t1">
    <property type="protein sequence ID" value="L893_g31482.t1"/>
    <property type="gene ID" value="L893_g31482"/>
</dbReference>
<proteinExistence type="predicted"/>
<evidence type="ECO:0000313" key="1">
    <source>
        <dbReference type="Proteomes" id="UP000095287"/>
    </source>
</evidence>
<keyword evidence="1" id="KW-1185">Reference proteome</keyword>
<reference evidence="2" key="1">
    <citation type="submission" date="2016-11" db="UniProtKB">
        <authorList>
            <consortium name="WormBaseParasite"/>
        </authorList>
    </citation>
    <scope>IDENTIFICATION</scope>
</reference>
<sequence>MRNLVIQSASLCSTQHSPEVARSAALTLTGSPRTHEVSQGSGSQVWNATTLGAVEYTTNQGMKAKPPKTTGYNSHKDASYVYSGRHMLAAYRSRGHSRED</sequence>
<dbReference type="Proteomes" id="UP000095287">
    <property type="component" value="Unplaced"/>
</dbReference>